<dbReference type="OrthoDB" id="9815002at2"/>
<comment type="similarity">
    <text evidence="1">Belongs to the transglycosylase Slt family.</text>
</comment>
<dbReference type="InterPro" id="IPR008939">
    <property type="entry name" value="Lytic_TGlycosylase_superhlx_U"/>
</dbReference>
<evidence type="ECO:0000256" key="1">
    <source>
        <dbReference type="ARBA" id="ARBA00007734"/>
    </source>
</evidence>
<dbReference type="EMBL" id="BJNF01000113">
    <property type="protein sequence ID" value="GEC17498.1"/>
    <property type="molecule type" value="Genomic_DNA"/>
</dbReference>
<evidence type="ECO:0000313" key="8">
    <source>
        <dbReference type="Proteomes" id="UP000318825"/>
    </source>
</evidence>
<comment type="caution">
    <text evidence="7">The sequence shown here is derived from an EMBL/GenBank/DDBJ whole genome shotgun (WGS) entry which is preliminary data.</text>
</comment>
<dbReference type="GO" id="GO:0042597">
    <property type="term" value="C:periplasmic space"/>
    <property type="evidence" value="ECO:0007669"/>
    <property type="project" value="InterPro"/>
</dbReference>
<feature type="domain" description="Transglycosylase SLT" evidence="6">
    <location>
        <begin position="590"/>
        <end position="690"/>
    </location>
</feature>
<feature type="signal peptide" evidence="5">
    <location>
        <begin position="1"/>
        <end position="27"/>
    </location>
</feature>
<keyword evidence="3 5" id="KW-0732">Signal</keyword>
<dbReference type="CDD" id="cd13401">
    <property type="entry name" value="Slt70-like"/>
    <property type="match status" value="1"/>
</dbReference>
<accession>A0A4Y3WG38</accession>
<dbReference type="SUPFAM" id="SSF48435">
    <property type="entry name" value="Bacterial muramidases"/>
    <property type="match status" value="1"/>
</dbReference>
<dbReference type="Gene3D" id="1.10.530.10">
    <property type="match status" value="1"/>
</dbReference>
<dbReference type="SUPFAM" id="SSF53955">
    <property type="entry name" value="Lysozyme-like"/>
    <property type="match status" value="1"/>
</dbReference>
<evidence type="ECO:0000259" key="6">
    <source>
        <dbReference type="Pfam" id="PF01464"/>
    </source>
</evidence>
<evidence type="ECO:0000313" key="7">
    <source>
        <dbReference type="EMBL" id="GEC17498.1"/>
    </source>
</evidence>
<dbReference type="Proteomes" id="UP000318825">
    <property type="component" value="Unassembled WGS sequence"/>
</dbReference>
<dbReference type="AlphaFoldDB" id="A0A4Y3WG38"/>
<dbReference type="GO" id="GO:0004553">
    <property type="term" value="F:hydrolase activity, hydrolyzing O-glycosyl compounds"/>
    <property type="evidence" value="ECO:0007669"/>
    <property type="project" value="InterPro"/>
</dbReference>
<feature type="chain" id="PRO_5021324525" evidence="5">
    <location>
        <begin position="28"/>
        <end position="745"/>
    </location>
</feature>
<protein>
    <submittedName>
        <fullName evidence="7">Lytic transglycosylase</fullName>
    </submittedName>
</protein>
<evidence type="ECO:0000256" key="4">
    <source>
        <dbReference type="SAM" id="MobiDB-lite"/>
    </source>
</evidence>
<feature type="region of interest" description="Disordered" evidence="4">
    <location>
        <begin position="39"/>
        <end position="59"/>
    </location>
</feature>
<name>A0A4Y3WG38_NITWI</name>
<sequence length="745" mass="82239">MTQSINARLALVSFFACIALLATGSRAICAPKSDKRVATQKTMASKPKVKPRTRMTSPHSKRVLTNQNTVSRLIADRRVPTPRPRPNVAPTEAIGRLLASTAPLASAAAAPSDIEIAALKEAISLARRGKAEATAARHDHIRNGVDQKLVEWVTLRSDGTHASFARYATFARTNSSWPGLGLLRRRAEARLWFEQREPGAVFAFFSDQEPLGALGKLAMGRALLAQSDRAAAQKYVRSAWREDNFSAELEAQVLKTFGPLLTTADHKARMHVRLYADDLDTAMRTAKRLGAPQIAIVKARSAVKRRAKNAGALLNAVPKAARDDPAYLFTRVQWLRRNGHIGEAAQLMMSAPHDARVVHNADEWWIERRILVRKMLDDGKARIAYRIARNAALPSKESLRVDQPFTAGWIALRFLHDPHSATQHFARIPQITTHPTSLARAGYWLGRAAETAGRASEARRYYKAAAQHSAAYYGQLARARLGRREIPVRRPPALDSARRMALRNVDLVHAVELLYATGNRDLVVPFVADLNRVGDVDVLTLIAETVARHKDARAMLTIGRGALARGFAFDEYAFPGVGLPKYVPIGLKADTSLVYAIARAESAFNPRVVSAAKAMGLMQVTLAAGRTIARRLGIKFDPKRLLNDPAFNVQMGSAEIADLVNAYDGNHVLAFVGYNAGRGRVKEWTARYGDPRNPDVDVVDWVERIPFTETRTYVQRVMENLQVYRSHFSGPARLTIEADMRGAQG</sequence>
<proteinExistence type="inferred from homology"/>
<dbReference type="Pfam" id="PF01464">
    <property type="entry name" value="SLT"/>
    <property type="match status" value="1"/>
</dbReference>
<evidence type="ECO:0000256" key="5">
    <source>
        <dbReference type="SAM" id="SignalP"/>
    </source>
</evidence>
<comment type="similarity">
    <text evidence="2">Belongs to the virb1 family.</text>
</comment>
<evidence type="ECO:0000256" key="3">
    <source>
        <dbReference type="ARBA" id="ARBA00022729"/>
    </source>
</evidence>
<evidence type="ECO:0000256" key="2">
    <source>
        <dbReference type="ARBA" id="ARBA00009387"/>
    </source>
</evidence>
<dbReference type="PANTHER" id="PTHR37423">
    <property type="entry name" value="SOLUBLE LYTIC MUREIN TRANSGLYCOSYLASE-RELATED"/>
    <property type="match status" value="1"/>
</dbReference>
<organism evidence="7 8">
    <name type="scientific">Nitrobacter winogradskyi</name>
    <name type="common">Nitrobacter agilis</name>
    <dbReference type="NCBI Taxonomy" id="913"/>
    <lineage>
        <taxon>Bacteria</taxon>
        <taxon>Pseudomonadati</taxon>
        <taxon>Pseudomonadota</taxon>
        <taxon>Alphaproteobacteria</taxon>
        <taxon>Hyphomicrobiales</taxon>
        <taxon>Nitrobacteraceae</taxon>
        <taxon>Nitrobacter</taxon>
    </lineage>
</organism>
<dbReference type="InterPro" id="IPR008258">
    <property type="entry name" value="Transglycosylase_SLT_dom_1"/>
</dbReference>
<dbReference type="Gene3D" id="1.25.20.10">
    <property type="entry name" value="Bacterial muramidases"/>
    <property type="match status" value="1"/>
</dbReference>
<dbReference type="InterPro" id="IPR023346">
    <property type="entry name" value="Lysozyme-like_dom_sf"/>
</dbReference>
<dbReference type="PANTHER" id="PTHR37423:SF2">
    <property type="entry name" value="MEMBRANE-BOUND LYTIC MUREIN TRANSGLYCOSYLASE C"/>
    <property type="match status" value="1"/>
</dbReference>
<gene>
    <name evidence="7" type="ORF">NWI01_33900</name>
</gene>
<reference evidence="7 8" key="1">
    <citation type="submission" date="2019-06" db="EMBL/GenBank/DDBJ databases">
        <title>Whole genome shotgun sequence of Nitrobacter winogradskyi NBRC 14297.</title>
        <authorList>
            <person name="Hosoyama A."/>
            <person name="Uohara A."/>
            <person name="Ohji S."/>
            <person name="Ichikawa N."/>
        </authorList>
    </citation>
    <scope>NUCLEOTIDE SEQUENCE [LARGE SCALE GENOMIC DNA]</scope>
    <source>
        <strain evidence="7 8">NBRC 14297</strain>
    </source>
</reference>